<dbReference type="Pfam" id="PF13428">
    <property type="entry name" value="TPR_14"/>
    <property type="match status" value="1"/>
</dbReference>
<evidence type="ECO:0000256" key="1">
    <source>
        <dbReference type="PROSITE-ProRule" id="PRU00339"/>
    </source>
</evidence>
<dbReference type="PANTHER" id="PTHR44395">
    <property type="match status" value="1"/>
</dbReference>
<dbReference type="Gene3D" id="1.25.40.10">
    <property type="entry name" value="Tetratricopeptide repeat domain"/>
    <property type="match status" value="2"/>
</dbReference>
<evidence type="ECO:0000313" key="2">
    <source>
        <dbReference type="EMBL" id="CAL93421.1"/>
    </source>
</evidence>
<dbReference type="eggNOG" id="COG0457">
    <property type="taxonomic scope" value="Bacteria"/>
</dbReference>
<dbReference type="RefSeq" id="WP_011764538.1">
    <property type="nucleotide sequence ID" value="NC_008702.1"/>
</dbReference>
<protein>
    <submittedName>
        <fullName evidence="2">Uncharacterized protein</fullName>
    </submittedName>
</protein>
<dbReference type="InterPro" id="IPR019734">
    <property type="entry name" value="TPR_rpt"/>
</dbReference>
<proteinExistence type="predicted"/>
<dbReference type="Proteomes" id="UP000002588">
    <property type="component" value="Chromosome"/>
</dbReference>
<dbReference type="InterPro" id="IPR011990">
    <property type="entry name" value="TPR-like_helical_dom_sf"/>
</dbReference>
<organism evidence="2 3">
    <name type="scientific">Azoarcus sp. (strain BH72)</name>
    <dbReference type="NCBI Taxonomy" id="418699"/>
    <lineage>
        <taxon>Bacteria</taxon>
        <taxon>Pseudomonadati</taxon>
        <taxon>Pseudomonadota</taxon>
        <taxon>Betaproteobacteria</taxon>
        <taxon>Rhodocyclales</taxon>
        <taxon>Zoogloeaceae</taxon>
        <taxon>Azoarcus</taxon>
    </lineage>
</organism>
<dbReference type="Pfam" id="PF13432">
    <property type="entry name" value="TPR_16"/>
    <property type="match status" value="1"/>
</dbReference>
<name>A1K3L6_AZOSB</name>
<dbReference type="PANTHER" id="PTHR44395:SF1">
    <property type="entry name" value="PROTEIN O-MANNOSYL-TRANSFERASE TMTC3"/>
    <property type="match status" value="1"/>
</dbReference>
<dbReference type="HOGENOM" id="CLU_1302836_0_0_4"/>
<keyword evidence="3" id="KW-1185">Reference proteome</keyword>
<dbReference type="EMBL" id="AM406670">
    <property type="protein sequence ID" value="CAL93421.1"/>
    <property type="molecule type" value="Genomic_DNA"/>
</dbReference>
<feature type="repeat" description="TPR" evidence="1">
    <location>
        <begin position="59"/>
        <end position="92"/>
    </location>
</feature>
<dbReference type="AlphaFoldDB" id="A1K3L6"/>
<dbReference type="STRING" id="62928.azo0804"/>
<dbReference type="SUPFAM" id="SSF48452">
    <property type="entry name" value="TPR-like"/>
    <property type="match status" value="1"/>
</dbReference>
<reference evidence="2 3" key="1">
    <citation type="journal article" date="2006" name="Nat. Biotechnol.">
        <title>Complete genome of the mutualistic, N2-fixing grass endophyte Azoarcus sp. strain BH72.</title>
        <authorList>
            <person name="Krause A."/>
            <person name="Ramakumar A."/>
            <person name="Bartels D."/>
            <person name="Battistoni F."/>
            <person name="Bekel T."/>
            <person name="Boch J."/>
            <person name="Boehm M."/>
            <person name="Friedrich F."/>
            <person name="Hurek T."/>
            <person name="Krause L."/>
            <person name="Linke B."/>
            <person name="McHardy A.C."/>
            <person name="Sarkar A."/>
            <person name="Schneiker S."/>
            <person name="Syed A.A."/>
            <person name="Thauer R."/>
            <person name="Vorhoelter F.-J."/>
            <person name="Weidner S."/>
            <person name="Puehler A."/>
            <person name="Reinhold-Hurek B."/>
            <person name="Kaiser O."/>
            <person name="Goesmann A."/>
        </authorList>
    </citation>
    <scope>NUCLEOTIDE SEQUENCE [LARGE SCALE GENOMIC DNA]</scope>
    <source>
        <strain evidence="2 3">BH72</strain>
    </source>
</reference>
<keyword evidence="1" id="KW-0802">TPR repeat</keyword>
<dbReference type="GO" id="GO:0035269">
    <property type="term" value="P:protein O-linked glycosylation via mannose"/>
    <property type="evidence" value="ECO:0007669"/>
    <property type="project" value="TreeGrafter"/>
</dbReference>
<gene>
    <name evidence="2" type="ordered locus">azo0804</name>
</gene>
<dbReference type="GO" id="GO:0000030">
    <property type="term" value="F:mannosyltransferase activity"/>
    <property type="evidence" value="ECO:0007669"/>
    <property type="project" value="TreeGrafter"/>
</dbReference>
<sequence>MLLAVLALCTARAEGGTPLQDDATPYTSLAAAHAALEAGQLDAARAHYIHALRQAPTAVEARNGVAVVLLRQGDAAGAASWFRAALEVSPDDPVAHAALYSLGAETAPASEDRLRRLLGRHPDAAALYLALGNLLARQDRWAEAQDAYFRAYTFNPDEPDVLFNLAVGLDHLRQRSAAGFYARALEAALLRPHSFDPEQARGRLHALTATR</sequence>
<feature type="repeat" description="TPR" evidence="1">
    <location>
        <begin position="125"/>
        <end position="158"/>
    </location>
</feature>
<accession>A1K3L6</accession>
<dbReference type="SMART" id="SM00028">
    <property type="entry name" value="TPR"/>
    <property type="match status" value="3"/>
</dbReference>
<dbReference type="PROSITE" id="PS50005">
    <property type="entry name" value="TPR"/>
    <property type="match status" value="2"/>
</dbReference>
<dbReference type="KEGG" id="azo:azo0804"/>
<evidence type="ECO:0000313" key="3">
    <source>
        <dbReference type="Proteomes" id="UP000002588"/>
    </source>
</evidence>